<keyword evidence="6" id="KW-0418">Kinase</keyword>
<evidence type="ECO:0000256" key="3">
    <source>
        <dbReference type="ARBA" id="ARBA00022527"/>
    </source>
</evidence>
<dbReference type="GO" id="GO:0000226">
    <property type="term" value="P:microtubule cytoskeleton organization"/>
    <property type="evidence" value="ECO:0007669"/>
    <property type="project" value="TreeGrafter"/>
</dbReference>
<proteinExistence type="predicted"/>
<dbReference type="InterPro" id="IPR017441">
    <property type="entry name" value="Protein_kinase_ATP_BS"/>
</dbReference>
<name>A0A6V7W5P8_MELEN</name>
<evidence type="ECO:0000256" key="1">
    <source>
        <dbReference type="ARBA" id="ARBA00001946"/>
    </source>
</evidence>
<dbReference type="PROSITE" id="PS00107">
    <property type="entry name" value="PROTEIN_KINASE_ATP"/>
    <property type="match status" value="1"/>
</dbReference>
<evidence type="ECO:0000256" key="6">
    <source>
        <dbReference type="ARBA" id="ARBA00022777"/>
    </source>
</evidence>
<sequence>MVQSQQQKQKPLVGEQPNNNTNNSETAPLGEDKYQQSKTQIKQPLTCINENIPQKEMTTIQRPETIKVGFYEVGRTIGKGNYAVVKLAKHRITKTEVAIKIVDKRRLDANNLAKIYREIEVLKRLRHPHIVRLYQVMETNNMLYLVTEYAPNGEIFDLISKQHRLTEENAREKFWQANKIYSKIIFKNYFIDNIGC</sequence>
<dbReference type="PANTHER" id="PTHR24346:SF74">
    <property type="entry name" value="PROTEIN KINASE DOMAIN-CONTAINING PROTEIN"/>
    <property type="match status" value="1"/>
</dbReference>
<evidence type="ECO:0000256" key="8">
    <source>
        <dbReference type="ARBA" id="ARBA00047899"/>
    </source>
</evidence>
<dbReference type="AlphaFoldDB" id="A0A6V7W5P8"/>
<dbReference type="PROSITE" id="PS50011">
    <property type="entry name" value="PROTEIN_KINASE_DOM"/>
    <property type="match status" value="1"/>
</dbReference>
<dbReference type="GO" id="GO:0005737">
    <property type="term" value="C:cytoplasm"/>
    <property type="evidence" value="ECO:0007669"/>
    <property type="project" value="TreeGrafter"/>
</dbReference>
<evidence type="ECO:0000256" key="2">
    <source>
        <dbReference type="ARBA" id="ARBA00012513"/>
    </source>
</evidence>
<dbReference type="EC" id="2.7.11.1" evidence="2"/>
<dbReference type="SUPFAM" id="SSF56112">
    <property type="entry name" value="Protein kinase-like (PK-like)"/>
    <property type="match status" value="1"/>
</dbReference>
<organism evidence="13 14">
    <name type="scientific">Meloidogyne enterolobii</name>
    <name type="common">Root-knot nematode worm</name>
    <name type="synonym">Meloidogyne mayaguensis</name>
    <dbReference type="NCBI Taxonomy" id="390850"/>
    <lineage>
        <taxon>Eukaryota</taxon>
        <taxon>Metazoa</taxon>
        <taxon>Ecdysozoa</taxon>
        <taxon>Nematoda</taxon>
        <taxon>Chromadorea</taxon>
        <taxon>Rhabditida</taxon>
        <taxon>Tylenchina</taxon>
        <taxon>Tylenchomorpha</taxon>
        <taxon>Tylenchoidea</taxon>
        <taxon>Meloidogynidae</taxon>
        <taxon>Meloidogyninae</taxon>
        <taxon>Meloidogyne</taxon>
    </lineage>
</organism>
<dbReference type="Proteomes" id="UP000580250">
    <property type="component" value="Unassembled WGS sequence"/>
</dbReference>
<evidence type="ECO:0000256" key="4">
    <source>
        <dbReference type="ARBA" id="ARBA00022679"/>
    </source>
</evidence>
<evidence type="ECO:0000256" key="5">
    <source>
        <dbReference type="ARBA" id="ARBA00022741"/>
    </source>
</evidence>
<comment type="catalytic activity">
    <reaction evidence="9">
        <text>L-seryl-[protein] + ATP = O-phospho-L-seryl-[protein] + ADP + H(+)</text>
        <dbReference type="Rhea" id="RHEA:17989"/>
        <dbReference type="Rhea" id="RHEA-COMP:9863"/>
        <dbReference type="Rhea" id="RHEA-COMP:11604"/>
        <dbReference type="ChEBI" id="CHEBI:15378"/>
        <dbReference type="ChEBI" id="CHEBI:29999"/>
        <dbReference type="ChEBI" id="CHEBI:30616"/>
        <dbReference type="ChEBI" id="CHEBI:83421"/>
        <dbReference type="ChEBI" id="CHEBI:456216"/>
        <dbReference type="EC" id="2.7.11.1"/>
    </reaction>
</comment>
<keyword evidence="3" id="KW-0723">Serine/threonine-protein kinase</keyword>
<dbReference type="InterPro" id="IPR000719">
    <property type="entry name" value="Prot_kinase_dom"/>
</dbReference>
<dbReference type="FunFam" id="3.30.200.20:FF:000003">
    <property type="entry name" value="Non-specific serine/threonine protein kinase"/>
    <property type="match status" value="1"/>
</dbReference>
<evidence type="ECO:0000256" key="10">
    <source>
        <dbReference type="PROSITE-ProRule" id="PRU10141"/>
    </source>
</evidence>
<keyword evidence="7 10" id="KW-0067">ATP-binding</keyword>
<dbReference type="SMART" id="SM00220">
    <property type="entry name" value="S_TKc"/>
    <property type="match status" value="1"/>
</dbReference>
<keyword evidence="5 10" id="KW-0547">Nucleotide-binding</keyword>
<dbReference type="PANTHER" id="PTHR24346">
    <property type="entry name" value="MAP/MICROTUBULE AFFINITY-REGULATING KINASE"/>
    <property type="match status" value="1"/>
</dbReference>
<dbReference type="GO" id="GO:0035556">
    <property type="term" value="P:intracellular signal transduction"/>
    <property type="evidence" value="ECO:0007669"/>
    <property type="project" value="TreeGrafter"/>
</dbReference>
<keyword evidence="4" id="KW-0808">Transferase</keyword>
<protein>
    <recommendedName>
        <fullName evidence="2">non-specific serine/threonine protein kinase</fullName>
        <ecNumber evidence="2">2.7.11.1</ecNumber>
    </recommendedName>
</protein>
<feature type="compositionally biased region" description="Polar residues" evidence="11">
    <location>
        <begin position="16"/>
        <end position="26"/>
    </location>
</feature>
<evidence type="ECO:0000256" key="11">
    <source>
        <dbReference type="SAM" id="MobiDB-lite"/>
    </source>
</evidence>
<evidence type="ECO:0000313" key="14">
    <source>
        <dbReference type="Proteomes" id="UP000580250"/>
    </source>
</evidence>
<dbReference type="GO" id="GO:0005524">
    <property type="term" value="F:ATP binding"/>
    <property type="evidence" value="ECO:0007669"/>
    <property type="project" value="UniProtKB-UniRule"/>
</dbReference>
<accession>A0A6V7W5P8</accession>
<evidence type="ECO:0000256" key="9">
    <source>
        <dbReference type="ARBA" id="ARBA00048679"/>
    </source>
</evidence>
<gene>
    <name evidence="13" type="ORF">MENT_LOCUS34223</name>
</gene>
<dbReference type="OrthoDB" id="193931at2759"/>
<feature type="domain" description="Protein kinase" evidence="12">
    <location>
        <begin position="71"/>
        <end position="196"/>
    </location>
</feature>
<dbReference type="Pfam" id="PF00069">
    <property type="entry name" value="Pkinase"/>
    <property type="match status" value="1"/>
</dbReference>
<comment type="caution">
    <text evidence="13">The sequence shown here is derived from an EMBL/GenBank/DDBJ whole genome shotgun (WGS) entry which is preliminary data.</text>
</comment>
<dbReference type="GO" id="GO:0050321">
    <property type="term" value="F:tau-protein kinase activity"/>
    <property type="evidence" value="ECO:0007669"/>
    <property type="project" value="TreeGrafter"/>
</dbReference>
<feature type="binding site" evidence="10">
    <location>
        <position position="100"/>
    </location>
    <ligand>
        <name>ATP</name>
        <dbReference type="ChEBI" id="CHEBI:30616"/>
    </ligand>
</feature>
<comment type="catalytic activity">
    <reaction evidence="8">
        <text>L-threonyl-[protein] + ATP = O-phospho-L-threonyl-[protein] + ADP + H(+)</text>
        <dbReference type="Rhea" id="RHEA:46608"/>
        <dbReference type="Rhea" id="RHEA-COMP:11060"/>
        <dbReference type="Rhea" id="RHEA-COMP:11605"/>
        <dbReference type="ChEBI" id="CHEBI:15378"/>
        <dbReference type="ChEBI" id="CHEBI:30013"/>
        <dbReference type="ChEBI" id="CHEBI:30616"/>
        <dbReference type="ChEBI" id="CHEBI:61977"/>
        <dbReference type="ChEBI" id="CHEBI:456216"/>
        <dbReference type="EC" id="2.7.11.1"/>
    </reaction>
</comment>
<reference evidence="13 14" key="1">
    <citation type="submission" date="2020-08" db="EMBL/GenBank/DDBJ databases">
        <authorList>
            <person name="Koutsovoulos G."/>
            <person name="Danchin GJ E."/>
        </authorList>
    </citation>
    <scope>NUCLEOTIDE SEQUENCE [LARGE SCALE GENOMIC DNA]</scope>
</reference>
<evidence type="ECO:0000313" key="13">
    <source>
        <dbReference type="EMBL" id="CAD2182038.1"/>
    </source>
</evidence>
<evidence type="ECO:0000256" key="7">
    <source>
        <dbReference type="ARBA" id="ARBA00022840"/>
    </source>
</evidence>
<dbReference type="EMBL" id="CAJEWN010000419">
    <property type="protein sequence ID" value="CAD2182038.1"/>
    <property type="molecule type" value="Genomic_DNA"/>
</dbReference>
<comment type="cofactor">
    <cofactor evidence="1">
        <name>Mg(2+)</name>
        <dbReference type="ChEBI" id="CHEBI:18420"/>
    </cofactor>
</comment>
<dbReference type="InterPro" id="IPR011009">
    <property type="entry name" value="Kinase-like_dom_sf"/>
</dbReference>
<evidence type="ECO:0000259" key="12">
    <source>
        <dbReference type="PROSITE" id="PS50011"/>
    </source>
</evidence>
<dbReference type="FunFam" id="1.10.510.10:FF:000571">
    <property type="entry name" value="Maternal embryonic leucine zipper kinase"/>
    <property type="match status" value="1"/>
</dbReference>
<dbReference type="Gene3D" id="1.10.510.10">
    <property type="entry name" value="Transferase(Phosphotransferase) domain 1"/>
    <property type="match status" value="1"/>
</dbReference>
<feature type="region of interest" description="Disordered" evidence="11">
    <location>
        <begin position="1"/>
        <end position="36"/>
    </location>
</feature>